<name>A0AAD7JPZ7_9AGAR</name>
<reference evidence="1" key="1">
    <citation type="submission" date="2023-03" db="EMBL/GenBank/DDBJ databases">
        <title>Massive genome expansion in bonnet fungi (Mycena s.s.) driven by repeated elements and novel gene families across ecological guilds.</title>
        <authorList>
            <consortium name="Lawrence Berkeley National Laboratory"/>
            <person name="Harder C.B."/>
            <person name="Miyauchi S."/>
            <person name="Viragh M."/>
            <person name="Kuo A."/>
            <person name="Thoen E."/>
            <person name="Andreopoulos B."/>
            <person name="Lu D."/>
            <person name="Skrede I."/>
            <person name="Drula E."/>
            <person name="Henrissat B."/>
            <person name="Morin E."/>
            <person name="Kohler A."/>
            <person name="Barry K."/>
            <person name="LaButti K."/>
            <person name="Morin E."/>
            <person name="Salamov A."/>
            <person name="Lipzen A."/>
            <person name="Mereny Z."/>
            <person name="Hegedus B."/>
            <person name="Baldrian P."/>
            <person name="Stursova M."/>
            <person name="Weitz H."/>
            <person name="Taylor A."/>
            <person name="Grigoriev I.V."/>
            <person name="Nagy L.G."/>
            <person name="Martin F."/>
            <person name="Kauserud H."/>
        </authorList>
    </citation>
    <scope>NUCLEOTIDE SEQUENCE</scope>
    <source>
        <strain evidence="1">CBHHK182m</strain>
    </source>
</reference>
<proteinExistence type="predicted"/>
<evidence type="ECO:0000313" key="1">
    <source>
        <dbReference type="EMBL" id="KAJ7768921.1"/>
    </source>
</evidence>
<dbReference type="EMBL" id="JARKIB010000019">
    <property type="protein sequence ID" value="KAJ7768921.1"/>
    <property type="molecule type" value="Genomic_DNA"/>
</dbReference>
<gene>
    <name evidence="1" type="ORF">B0H16DRAFT_1518648</name>
</gene>
<evidence type="ECO:0008006" key="3">
    <source>
        <dbReference type="Google" id="ProtNLM"/>
    </source>
</evidence>
<accession>A0AAD7JPZ7</accession>
<evidence type="ECO:0000313" key="2">
    <source>
        <dbReference type="Proteomes" id="UP001215598"/>
    </source>
</evidence>
<sequence length="308" mass="34333">MGQYWKVVNLDKSVTYGGWGKLGEFLFSLPGCIANSLYGGFKLPELDAMILSFKPGKLKIGMRYVLILPETAARSPQETTLLNLPVDVLHEIYSHVDSFVGVVCLSATCQVLWDVGRRSIYRQIAAAAAKYSWAGDRIVCIGDYLEHEDIPDHIFTSEEKTKFLGSTDRLYSYPFDQIGSDGFSLLQFWIHCGVAERLSCIRSENADAVTTPNLLILRNLSRHQYVPESALLHLQAECGIGFGEVVMSRICLSSDPSASIAYRGEIHRGAWAGDRFDVVEDSEALREDTAWLDVGEEVLKEVEAIWKA</sequence>
<comment type="caution">
    <text evidence="1">The sequence shown here is derived from an EMBL/GenBank/DDBJ whole genome shotgun (WGS) entry which is preliminary data.</text>
</comment>
<protein>
    <recommendedName>
        <fullName evidence="3">F-box domain-containing protein</fullName>
    </recommendedName>
</protein>
<dbReference type="Proteomes" id="UP001215598">
    <property type="component" value="Unassembled WGS sequence"/>
</dbReference>
<dbReference type="AlphaFoldDB" id="A0AAD7JPZ7"/>
<organism evidence="1 2">
    <name type="scientific">Mycena metata</name>
    <dbReference type="NCBI Taxonomy" id="1033252"/>
    <lineage>
        <taxon>Eukaryota</taxon>
        <taxon>Fungi</taxon>
        <taxon>Dikarya</taxon>
        <taxon>Basidiomycota</taxon>
        <taxon>Agaricomycotina</taxon>
        <taxon>Agaricomycetes</taxon>
        <taxon>Agaricomycetidae</taxon>
        <taxon>Agaricales</taxon>
        <taxon>Marasmiineae</taxon>
        <taxon>Mycenaceae</taxon>
        <taxon>Mycena</taxon>
    </lineage>
</organism>
<keyword evidence="2" id="KW-1185">Reference proteome</keyword>